<feature type="transmembrane region" description="Helical" evidence="1">
    <location>
        <begin position="31"/>
        <end position="58"/>
    </location>
</feature>
<dbReference type="Proteomes" id="UP000321926">
    <property type="component" value="Unassembled WGS sequence"/>
</dbReference>
<proteinExistence type="predicted"/>
<evidence type="ECO:0000313" key="4">
    <source>
        <dbReference type="Proteomes" id="UP000321926"/>
    </source>
</evidence>
<accession>A0A5C8K5A5</accession>
<comment type="caution">
    <text evidence="3">The sequence shown here is derived from an EMBL/GenBank/DDBJ whole genome shotgun (WGS) entry which is preliminary data.</text>
</comment>
<feature type="transmembrane region" description="Helical" evidence="1">
    <location>
        <begin position="120"/>
        <end position="145"/>
    </location>
</feature>
<feature type="domain" description="DUF2062" evidence="2">
    <location>
        <begin position="12"/>
        <end position="153"/>
    </location>
</feature>
<dbReference type="PANTHER" id="PTHR35102:SF1">
    <property type="entry name" value="E3 UBIQUITIN-PROTEIN LIGASE"/>
    <property type="match status" value="1"/>
</dbReference>
<feature type="transmembrane region" description="Helical" evidence="1">
    <location>
        <begin position="65"/>
        <end position="87"/>
    </location>
</feature>
<keyword evidence="1" id="KW-1133">Transmembrane helix</keyword>
<dbReference type="InterPro" id="IPR018639">
    <property type="entry name" value="DUF2062"/>
</dbReference>
<name>A0A5C8K5A5_9BACT</name>
<gene>
    <name evidence="3" type="ORF">FVR03_11895</name>
</gene>
<evidence type="ECO:0000256" key="1">
    <source>
        <dbReference type="SAM" id="Phobius"/>
    </source>
</evidence>
<evidence type="ECO:0000313" key="3">
    <source>
        <dbReference type="EMBL" id="TXK45788.1"/>
    </source>
</evidence>
<sequence length="164" mass="18045">MTSPNRTGFFKRRISQPILNLLKQGMTPPKLSLTCAVGTVLGIIPAFGITTVLVTLVAARLKLNIAATILISYLVQPLQLLLLIPFARAGIALFQLEDLQFTLDEILALFQADWLQALHMLWLANLVAVVAWFILAAPIAALLYYSLLPVFRKVIPATSIIRPV</sequence>
<protein>
    <submittedName>
        <fullName evidence="3">DUF2062 domain-containing protein</fullName>
    </submittedName>
</protein>
<dbReference type="Pfam" id="PF09835">
    <property type="entry name" value="DUF2062"/>
    <property type="match status" value="1"/>
</dbReference>
<reference evidence="3 4" key="1">
    <citation type="submission" date="2019-08" db="EMBL/GenBank/DDBJ databases">
        <authorList>
            <person name="Shi S."/>
        </authorList>
    </citation>
    <scope>NUCLEOTIDE SEQUENCE [LARGE SCALE GENOMIC DNA]</scope>
    <source>
        <strain evidence="3 4">GY10130</strain>
    </source>
</reference>
<evidence type="ECO:0000259" key="2">
    <source>
        <dbReference type="Pfam" id="PF09835"/>
    </source>
</evidence>
<dbReference type="PANTHER" id="PTHR35102">
    <property type="entry name" value="E3 UBIQUITIN-PROTEIN LIGASE"/>
    <property type="match status" value="1"/>
</dbReference>
<keyword evidence="1" id="KW-0472">Membrane</keyword>
<dbReference type="OrthoDB" id="978759at2"/>
<dbReference type="RefSeq" id="WP_147921972.1">
    <property type="nucleotide sequence ID" value="NZ_VRTY01000040.1"/>
</dbReference>
<keyword evidence="1" id="KW-0812">Transmembrane</keyword>
<keyword evidence="4" id="KW-1185">Reference proteome</keyword>
<dbReference type="AlphaFoldDB" id="A0A5C8K5A5"/>
<dbReference type="EMBL" id="VRTY01000040">
    <property type="protein sequence ID" value="TXK45788.1"/>
    <property type="molecule type" value="Genomic_DNA"/>
</dbReference>
<organism evidence="3 4">
    <name type="scientific">Pontibacter qinzhouensis</name>
    <dbReference type="NCBI Taxonomy" id="2603253"/>
    <lineage>
        <taxon>Bacteria</taxon>
        <taxon>Pseudomonadati</taxon>
        <taxon>Bacteroidota</taxon>
        <taxon>Cytophagia</taxon>
        <taxon>Cytophagales</taxon>
        <taxon>Hymenobacteraceae</taxon>
        <taxon>Pontibacter</taxon>
    </lineage>
</organism>